<dbReference type="PANTHER" id="PTHR42852">
    <property type="entry name" value="THIOL:DISULFIDE INTERCHANGE PROTEIN DSBE"/>
    <property type="match status" value="1"/>
</dbReference>
<evidence type="ECO:0000259" key="7">
    <source>
        <dbReference type="PROSITE" id="PS51352"/>
    </source>
</evidence>
<keyword evidence="3" id="KW-0812">Transmembrane</keyword>
<evidence type="ECO:0000313" key="8">
    <source>
        <dbReference type="EMBL" id="BBC34854.1"/>
    </source>
</evidence>
<evidence type="ECO:0000313" key="9">
    <source>
        <dbReference type="Proteomes" id="UP001321542"/>
    </source>
</evidence>
<reference evidence="8 9" key="1">
    <citation type="journal article" date="2010" name="ChemBioChem">
        <title>Cloning and characterization of the biosynthetic gene cluster of 16-membered macrolide antibiotic FD-891: involvement of a dual functional cytochrome P450 monooxygenase catalyzing epoxidation and hydroxylation.</title>
        <authorList>
            <person name="Kudo F."/>
            <person name="Motegi A."/>
            <person name="Mizoue K."/>
            <person name="Eguchi T."/>
        </authorList>
    </citation>
    <scope>NUCLEOTIDE SEQUENCE [LARGE SCALE GENOMIC DNA]</scope>
    <source>
        <strain evidence="8 9">A-8890</strain>
    </source>
</reference>
<gene>
    <name evidence="8" type="ORF">SGFS_061480</name>
</gene>
<dbReference type="EMBL" id="AP018448">
    <property type="protein sequence ID" value="BBC34854.1"/>
    <property type="molecule type" value="Genomic_DNA"/>
</dbReference>
<proteinExistence type="predicted"/>
<feature type="domain" description="Thioredoxin" evidence="7">
    <location>
        <begin position="34"/>
        <end position="177"/>
    </location>
</feature>
<dbReference type="InterPro" id="IPR036249">
    <property type="entry name" value="Thioredoxin-like_sf"/>
</dbReference>
<protein>
    <recommendedName>
        <fullName evidence="7">Thioredoxin domain-containing protein</fullName>
    </recommendedName>
</protein>
<dbReference type="Proteomes" id="UP001321542">
    <property type="component" value="Chromosome"/>
</dbReference>
<feature type="region of interest" description="Disordered" evidence="6">
    <location>
        <begin position="1"/>
        <end position="27"/>
    </location>
</feature>
<feature type="region of interest" description="Disordered" evidence="6">
    <location>
        <begin position="179"/>
        <end position="199"/>
    </location>
</feature>
<keyword evidence="5" id="KW-0676">Redox-active center</keyword>
<dbReference type="InterPro" id="IPR050553">
    <property type="entry name" value="Thioredoxin_ResA/DsbE_sf"/>
</dbReference>
<keyword evidence="2" id="KW-0201">Cytochrome c-type biogenesis</keyword>
<evidence type="ECO:0000256" key="4">
    <source>
        <dbReference type="ARBA" id="ARBA00023157"/>
    </source>
</evidence>
<dbReference type="InterPro" id="IPR000866">
    <property type="entry name" value="AhpC/TSA"/>
</dbReference>
<dbReference type="SUPFAM" id="SSF52833">
    <property type="entry name" value="Thioredoxin-like"/>
    <property type="match status" value="1"/>
</dbReference>
<dbReference type="PROSITE" id="PS51352">
    <property type="entry name" value="THIOREDOXIN_2"/>
    <property type="match status" value="1"/>
</dbReference>
<name>A0ABN5VNC1_9ACTN</name>
<evidence type="ECO:0000256" key="1">
    <source>
        <dbReference type="ARBA" id="ARBA00004196"/>
    </source>
</evidence>
<keyword evidence="9" id="KW-1185">Reference proteome</keyword>
<evidence type="ECO:0000256" key="6">
    <source>
        <dbReference type="SAM" id="MobiDB-lite"/>
    </source>
</evidence>
<accession>A0ABN5VNC1</accession>
<reference evidence="8 9" key="2">
    <citation type="journal article" date="2023" name="ChemBioChem">
        <title>Acyltransferase Domain Exchange between Two Independent Type I Polyketide Synthases in the Same Producer Strain of Macrolide Antibiotics.</title>
        <authorList>
            <person name="Kudo F."/>
            <person name="Kishikawa K."/>
            <person name="Tsuboi K."/>
            <person name="Kido T."/>
            <person name="Usui T."/>
            <person name="Hashimoto J."/>
            <person name="Shin-Ya K."/>
            <person name="Miyanaga A."/>
            <person name="Eguchi T."/>
        </authorList>
    </citation>
    <scope>NUCLEOTIDE SEQUENCE [LARGE SCALE GENOMIC DNA]</scope>
    <source>
        <strain evidence="8 9">A-8890</strain>
    </source>
</reference>
<keyword evidence="4" id="KW-1015">Disulfide bond</keyword>
<sequence>MLTACASPETIPLDAGQDGTSSRSGATLLKSFAPGDRVDAPDFSGTTLTGDKVRLSDYRGEIVVVNAWASFCGPCRAESPALDRTQKKLRDQGVRVLGIDTDNDSGSGLAFQKEYGLSYPSLHDPGGKQFLELPAGLVNPQVLPFTLFVDREGRIARSIQAPVSEKALTQILTPLLKEAAKPAPTATPTATPTPAAKRK</sequence>
<keyword evidence="3" id="KW-0735">Signal-anchor</keyword>
<evidence type="ECO:0000256" key="2">
    <source>
        <dbReference type="ARBA" id="ARBA00022748"/>
    </source>
</evidence>
<dbReference type="Gene3D" id="3.40.30.10">
    <property type="entry name" value="Glutaredoxin"/>
    <property type="match status" value="1"/>
</dbReference>
<dbReference type="RefSeq" id="WP_286254910.1">
    <property type="nucleotide sequence ID" value="NZ_AP018448.1"/>
</dbReference>
<dbReference type="PANTHER" id="PTHR42852:SF6">
    <property type="entry name" value="THIOL:DISULFIDE INTERCHANGE PROTEIN DSBE"/>
    <property type="match status" value="1"/>
</dbReference>
<organism evidence="8 9">
    <name type="scientific">Streptomyces graminofaciens</name>
    <dbReference type="NCBI Taxonomy" id="68212"/>
    <lineage>
        <taxon>Bacteria</taxon>
        <taxon>Bacillati</taxon>
        <taxon>Actinomycetota</taxon>
        <taxon>Actinomycetes</taxon>
        <taxon>Kitasatosporales</taxon>
        <taxon>Streptomycetaceae</taxon>
        <taxon>Streptomyces</taxon>
    </lineage>
</organism>
<comment type="subcellular location">
    <subcellularLocation>
        <location evidence="1">Cell envelope</location>
    </subcellularLocation>
</comment>
<evidence type="ECO:0000256" key="3">
    <source>
        <dbReference type="ARBA" id="ARBA00022968"/>
    </source>
</evidence>
<evidence type="ECO:0000256" key="5">
    <source>
        <dbReference type="ARBA" id="ARBA00023284"/>
    </source>
</evidence>
<dbReference type="InterPro" id="IPR013766">
    <property type="entry name" value="Thioredoxin_domain"/>
</dbReference>
<dbReference type="Pfam" id="PF00578">
    <property type="entry name" value="AhpC-TSA"/>
    <property type="match status" value="1"/>
</dbReference>
<dbReference type="CDD" id="cd02966">
    <property type="entry name" value="TlpA_like_family"/>
    <property type="match status" value="1"/>
</dbReference>